<reference evidence="1 2" key="1">
    <citation type="submission" date="2016-11" db="EMBL/GenBank/DDBJ databases">
        <title>Whole genomes of Flavobacteriaceae.</title>
        <authorList>
            <person name="Stine C."/>
            <person name="Li C."/>
            <person name="Tadesse D."/>
        </authorList>
    </citation>
    <scope>NUCLEOTIDE SEQUENCE [LARGE SCALE GENOMIC DNA]</scope>
    <source>
        <strain evidence="1 2">DSM 24704</strain>
    </source>
</reference>
<sequence length="67" mass="7880">MFPWLFVFKQKIINHKTKDFRLPICDPALIIHKENLFDHLMEATKVCSLGQITSALFEVGGQYRRNM</sequence>
<comment type="caution">
    <text evidence="1">The sequence shown here is derived from an EMBL/GenBank/DDBJ whole genome shotgun (WGS) entry which is preliminary data.</text>
</comment>
<organism evidence="1 2">
    <name type="scientific">Flavobacterium araucananum</name>
    <dbReference type="NCBI Taxonomy" id="946678"/>
    <lineage>
        <taxon>Bacteria</taxon>
        <taxon>Pseudomonadati</taxon>
        <taxon>Bacteroidota</taxon>
        <taxon>Flavobacteriia</taxon>
        <taxon>Flavobacteriales</taxon>
        <taxon>Flavobacteriaceae</taxon>
        <taxon>Flavobacterium</taxon>
    </lineage>
</organism>
<protein>
    <submittedName>
        <fullName evidence="1">Uncharacterized protein</fullName>
    </submittedName>
</protein>
<name>A0A227P9E0_9FLAO</name>
<evidence type="ECO:0000313" key="2">
    <source>
        <dbReference type="Proteomes" id="UP000214684"/>
    </source>
</evidence>
<proteinExistence type="predicted"/>
<dbReference type="Gene3D" id="3.20.20.240">
    <property type="entry name" value="Methylmalonyl-CoA mutase"/>
    <property type="match status" value="1"/>
</dbReference>
<dbReference type="EMBL" id="MUGS01000020">
    <property type="protein sequence ID" value="OXG05816.1"/>
    <property type="molecule type" value="Genomic_DNA"/>
</dbReference>
<gene>
    <name evidence="1" type="ORF">B0A64_12110</name>
</gene>
<accession>A0A227P9E0</accession>
<dbReference type="OrthoDB" id="9554298at2"/>
<evidence type="ECO:0000313" key="1">
    <source>
        <dbReference type="EMBL" id="OXG05816.1"/>
    </source>
</evidence>
<dbReference type="AlphaFoldDB" id="A0A227P9E0"/>
<dbReference type="Proteomes" id="UP000214684">
    <property type="component" value="Unassembled WGS sequence"/>
</dbReference>
<keyword evidence="2" id="KW-1185">Reference proteome</keyword>